<proteinExistence type="predicted"/>
<feature type="region of interest" description="Disordered" evidence="1">
    <location>
        <begin position="75"/>
        <end position="119"/>
    </location>
</feature>
<reference evidence="2" key="1">
    <citation type="submission" date="2021-09" db="EMBL/GenBank/DDBJ databases">
        <authorList>
            <consortium name="AG Swart"/>
            <person name="Singh M."/>
            <person name="Singh A."/>
            <person name="Seah K."/>
            <person name="Emmerich C."/>
        </authorList>
    </citation>
    <scope>NUCLEOTIDE SEQUENCE</scope>
    <source>
        <strain evidence="2">ATCC30299</strain>
    </source>
</reference>
<keyword evidence="3" id="KW-1185">Reference proteome</keyword>
<gene>
    <name evidence="2" type="ORF">BSTOLATCC_MIC11638</name>
</gene>
<dbReference type="EMBL" id="CAJZBQ010000012">
    <property type="protein sequence ID" value="CAG9314637.1"/>
    <property type="molecule type" value="Genomic_DNA"/>
</dbReference>
<accession>A0AAU9IN97</accession>
<evidence type="ECO:0000256" key="1">
    <source>
        <dbReference type="SAM" id="MobiDB-lite"/>
    </source>
</evidence>
<evidence type="ECO:0000313" key="2">
    <source>
        <dbReference type="EMBL" id="CAG9314637.1"/>
    </source>
</evidence>
<sequence>MKSRYQKQDELHKYSALSEVMLRLKKKGYIDQLQEVLLTIYLNERKEDGIYSDKLKEGVQMIINGLIEEIWKDHTPAPTNFSTPSTPEPARTVQLKVPSNLSRRTPSLGSSSQTPTPIPQKNSVYTLLLRNESEIVSFSEFNTITGPSTFGKAKRELKLEVRNNSPGPAAYKSDPLVVKQKPPQVVMPKSGKRVDFVTNTDIPAPNLYYPSKRFISKR</sequence>
<dbReference type="AlphaFoldDB" id="A0AAU9IN97"/>
<evidence type="ECO:0000313" key="3">
    <source>
        <dbReference type="Proteomes" id="UP001162131"/>
    </source>
</evidence>
<dbReference type="Proteomes" id="UP001162131">
    <property type="component" value="Unassembled WGS sequence"/>
</dbReference>
<name>A0AAU9IN97_9CILI</name>
<comment type="caution">
    <text evidence="2">The sequence shown here is derived from an EMBL/GenBank/DDBJ whole genome shotgun (WGS) entry which is preliminary data.</text>
</comment>
<feature type="compositionally biased region" description="Polar residues" evidence="1">
    <location>
        <begin position="97"/>
        <end position="119"/>
    </location>
</feature>
<protein>
    <submittedName>
        <fullName evidence="2">Uncharacterized protein</fullName>
    </submittedName>
</protein>
<organism evidence="2 3">
    <name type="scientific">Blepharisma stoltei</name>
    <dbReference type="NCBI Taxonomy" id="1481888"/>
    <lineage>
        <taxon>Eukaryota</taxon>
        <taxon>Sar</taxon>
        <taxon>Alveolata</taxon>
        <taxon>Ciliophora</taxon>
        <taxon>Postciliodesmatophora</taxon>
        <taxon>Heterotrichea</taxon>
        <taxon>Heterotrichida</taxon>
        <taxon>Blepharismidae</taxon>
        <taxon>Blepharisma</taxon>
    </lineage>
</organism>